<dbReference type="SUPFAM" id="SSF88713">
    <property type="entry name" value="Glycoside hydrolase/deacetylase"/>
    <property type="match status" value="1"/>
</dbReference>
<dbReference type="InterPro" id="IPR011330">
    <property type="entry name" value="Glyco_hydro/deAcase_b/a-brl"/>
</dbReference>
<gene>
    <name evidence="5" type="ORF">D7Z26_06925</name>
</gene>
<dbReference type="GO" id="GO:0005975">
    <property type="term" value="P:carbohydrate metabolic process"/>
    <property type="evidence" value="ECO:0007669"/>
    <property type="project" value="InterPro"/>
</dbReference>
<dbReference type="InterPro" id="IPR051398">
    <property type="entry name" value="Polysacch_Deacetylase"/>
</dbReference>
<organism evidence="5 6">
    <name type="scientific">Cohnella endophytica</name>
    <dbReference type="NCBI Taxonomy" id="2419778"/>
    <lineage>
        <taxon>Bacteria</taxon>
        <taxon>Bacillati</taxon>
        <taxon>Bacillota</taxon>
        <taxon>Bacilli</taxon>
        <taxon>Bacillales</taxon>
        <taxon>Paenibacillaceae</taxon>
        <taxon>Cohnella</taxon>
    </lineage>
</organism>
<evidence type="ECO:0000256" key="2">
    <source>
        <dbReference type="ARBA" id="ARBA00022729"/>
    </source>
</evidence>
<proteinExistence type="predicted"/>
<accession>A0A494Y3V6</accession>
<comment type="caution">
    <text evidence="5">The sequence shown here is derived from an EMBL/GenBank/DDBJ whole genome shotgun (WGS) entry which is preliminary data.</text>
</comment>
<name>A0A494Y3V6_9BACL</name>
<sequence length="397" mass="43982">MTILLFFVMSLTVASGCSVLTSSADKAVSSDAKAEPSSQPASPLSPAASPEPQSTPSAPSSREPEPSETSELVPYDGVVEHIFFHPLIVYPQLAFDKDSLSDGYNEWFTTIPEFNKMMDALYADDFILVHLEDVYEEQTSGSGTKIAKKTLMLPKGKKPLVISIDDLNYYDYMIKNGNAFKLVLDADGDAATYSVTPEGIEVVSRDNDVIPLLDRFVEAHPDFSLNGAKGVIALTGFQGILGYRTQRDSPDRETEKTEVRPIIERLKETGWTFGSHSYGHINLSKVSLDRLKKDTEEWKDEVEPLVGATALFFYPHGARVEYGSPKFNFLVASGYRVISAVGPTSYTKVIDGAYTMDRRHMDGIALIQQPKTLKDLFDPAEVLDTVNRPAEYWKQHS</sequence>
<evidence type="ECO:0000259" key="4">
    <source>
        <dbReference type="Pfam" id="PF01522"/>
    </source>
</evidence>
<evidence type="ECO:0000256" key="1">
    <source>
        <dbReference type="ARBA" id="ARBA00004613"/>
    </source>
</evidence>
<dbReference type="Proteomes" id="UP000282076">
    <property type="component" value="Unassembled WGS sequence"/>
</dbReference>
<dbReference type="RefSeq" id="WP_120975344.1">
    <property type="nucleotide sequence ID" value="NZ_RBZM01000004.1"/>
</dbReference>
<dbReference type="Gene3D" id="3.20.20.370">
    <property type="entry name" value="Glycoside hydrolase/deacetylase"/>
    <property type="match status" value="1"/>
</dbReference>
<dbReference type="OrthoDB" id="3722973at2"/>
<dbReference type="GO" id="GO:0016810">
    <property type="term" value="F:hydrolase activity, acting on carbon-nitrogen (but not peptide) bonds"/>
    <property type="evidence" value="ECO:0007669"/>
    <property type="project" value="InterPro"/>
</dbReference>
<evidence type="ECO:0000313" key="5">
    <source>
        <dbReference type="EMBL" id="RKP54966.1"/>
    </source>
</evidence>
<dbReference type="InterPro" id="IPR002509">
    <property type="entry name" value="NODB_dom"/>
</dbReference>
<evidence type="ECO:0000313" key="6">
    <source>
        <dbReference type="Proteomes" id="UP000282076"/>
    </source>
</evidence>
<dbReference type="PANTHER" id="PTHR34216:SF3">
    <property type="entry name" value="POLY-BETA-1,6-N-ACETYL-D-GLUCOSAMINE N-DEACETYLASE"/>
    <property type="match status" value="1"/>
</dbReference>
<evidence type="ECO:0000256" key="3">
    <source>
        <dbReference type="SAM" id="MobiDB-lite"/>
    </source>
</evidence>
<keyword evidence="6" id="KW-1185">Reference proteome</keyword>
<dbReference type="AlphaFoldDB" id="A0A494Y3V6"/>
<dbReference type="EMBL" id="RBZM01000004">
    <property type="protein sequence ID" value="RKP54966.1"/>
    <property type="molecule type" value="Genomic_DNA"/>
</dbReference>
<protein>
    <recommendedName>
        <fullName evidence="4">NodB homology domain-containing protein</fullName>
    </recommendedName>
</protein>
<comment type="subcellular location">
    <subcellularLocation>
        <location evidence="1">Secreted</location>
    </subcellularLocation>
</comment>
<keyword evidence="2" id="KW-0732">Signal</keyword>
<reference evidence="5 6" key="1">
    <citation type="submission" date="2018-10" db="EMBL/GenBank/DDBJ databases">
        <title>Cohnella sp. M2MS4P-1, whole genome shotgun sequence.</title>
        <authorList>
            <person name="Tuo L."/>
        </authorList>
    </citation>
    <scope>NUCLEOTIDE SEQUENCE [LARGE SCALE GENOMIC DNA]</scope>
    <source>
        <strain evidence="5 6">M2MS4P-1</strain>
    </source>
</reference>
<dbReference type="Pfam" id="PF01522">
    <property type="entry name" value="Polysacc_deac_1"/>
    <property type="match status" value="1"/>
</dbReference>
<dbReference type="PANTHER" id="PTHR34216">
    <property type="match status" value="1"/>
</dbReference>
<feature type="domain" description="NodB homology" evidence="4">
    <location>
        <begin position="260"/>
        <end position="318"/>
    </location>
</feature>
<feature type="region of interest" description="Disordered" evidence="3">
    <location>
        <begin position="28"/>
        <end position="71"/>
    </location>
</feature>
<dbReference type="GO" id="GO:0005576">
    <property type="term" value="C:extracellular region"/>
    <property type="evidence" value="ECO:0007669"/>
    <property type="project" value="UniProtKB-SubCell"/>
</dbReference>